<feature type="transmembrane region" description="Helical" evidence="6">
    <location>
        <begin position="350"/>
        <end position="368"/>
    </location>
</feature>
<feature type="transmembrane region" description="Helical" evidence="6">
    <location>
        <begin position="26"/>
        <end position="44"/>
    </location>
</feature>
<keyword evidence="2" id="KW-1003">Cell membrane</keyword>
<keyword evidence="9" id="KW-1185">Reference proteome</keyword>
<dbReference type="PANTHER" id="PTHR43124">
    <property type="entry name" value="PURINE EFFLUX PUMP PBUE"/>
    <property type="match status" value="1"/>
</dbReference>
<dbReference type="CDD" id="cd17324">
    <property type="entry name" value="MFS_NepI_like"/>
    <property type="match status" value="1"/>
</dbReference>
<feature type="transmembrane region" description="Helical" evidence="6">
    <location>
        <begin position="137"/>
        <end position="159"/>
    </location>
</feature>
<feature type="transmembrane region" description="Helical" evidence="6">
    <location>
        <begin position="224"/>
        <end position="241"/>
    </location>
</feature>
<keyword evidence="5 6" id="KW-0472">Membrane</keyword>
<dbReference type="GO" id="GO:0022857">
    <property type="term" value="F:transmembrane transporter activity"/>
    <property type="evidence" value="ECO:0007669"/>
    <property type="project" value="InterPro"/>
</dbReference>
<evidence type="ECO:0000313" key="9">
    <source>
        <dbReference type="Proteomes" id="UP000254258"/>
    </source>
</evidence>
<dbReference type="Proteomes" id="UP000254258">
    <property type="component" value="Unassembled WGS sequence"/>
</dbReference>
<evidence type="ECO:0000313" key="8">
    <source>
        <dbReference type="EMBL" id="RDS81314.1"/>
    </source>
</evidence>
<feature type="transmembrane region" description="Helical" evidence="6">
    <location>
        <begin position="323"/>
        <end position="344"/>
    </location>
</feature>
<evidence type="ECO:0000256" key="2">
    <source>
        <dbReference type="ARBA" id="ARBA00022475"/>
    </source>
</evidence>
<feature type="transmembrane region" description="Helical" evidence="6">
    <location>
        <begin position="76"/>
        <end position="97"/>
    </location>
</feature>
<evidence type="ECO:0000256" key="1">
    <source>
        <dbReference type="ARBA" id="ARBA00004651"/>
    </source>
</evidence>
<dbReference type="InterPro" id="IPR020846">
    <property type="entry name" value="MFS_dom"/>
</dbReference>
<comment type="caution">
    <text evidence="8">The sequence shown here is derived from an EMBL/GenBank/DDBJ whole genome shotgun (WGS) entry which is preliminary data.</text>
</comment>
<feature type="transmembrane region" description="Helical" evidence="6">
    <location>
        <begin position="253"/>
        <end position="271"/>
    </location>
</feature>
<reference evidence="8 9" key="1">
    <citation type="submission" date="2018-07" db="EMBL/GenBank/DDBJ databases">
        <title>Dyella monticola sp. nov. and Dyella psychrodurans sp. nov. isolated from monsoon evergreen broad-leaved forest soil of Dinghu Mountain, China.</title>
        <authorList>
            <person name="Gao Z."/>
            <person name="Qiu L."/>
        </authorList>
    </citation>
    <scope>NUCLEOTIDE SEQUENCE [LARGE SCALE GENOMIC DNA]</scope>
    <source>
        <strain evidence="8 9">4G-K06</strain>
    </source>
</reference>
<dbReference type="GO" id="GO:0005886">
    <property type="term" value="C:plasma membrane"/>
    <property type="evidence" value="ECO:0007669"/>
    <property type="project" value="UniProtKB-SubCell"/>
</dbReference>
<gene>
    <name evidence="8" type="ORF">DWU98_12010</name>
</gene>
<dbReference type="OrthoDB" id="9812221at2"/>
<dbReference type="InterPro" id="IPR050189">
    <property type="entry name" value="MFS_Efflux_Transporters"/>
</dbReference>
<feature type="transmembrane region" description="Helical" evidence="6">
    <location>
        <begin position="109"/>
        <end position="131"/>
    </location>
</feature>
<dbReference type="EMBL" id="QRBE01000006">
    <property type="protein sequence ID" value="RDS81314.1"/>
    <property type="molecule type" value="Genomic_DNA"/>
</dbReference>
<dbReference type="AlphaFoldDB" id="A0A370WYR7"/>
<dbReference type="PANTHER" id="PTHR43124:SF3">
    <property type="entry name" value="CHLORAMPHENICOL EFFLUX PUMP RV0191"/>
    <property type="match status" value="1"/>
</dbReference>
<feature type="domain" description="Major facilitator superfamily (MFS) profile" evidence="7">
    <location>
        <begin position="1"/>
        <end position="373"/>
    </location>
</feature>
<feature type="transmembrane region" description="Helical" evidence="6">
    <location>
        <begin position="277"/>
        <end position="302"/>
    </location>
</feature>
<keyword evidence="4 6" id="KW-1133">Transmembrane helix</keyword>
<accession>A0A370WYR7</accession>
<feature type="transmembrane region" description="Helical" evidence="6">
    <location>
        <begin position="51"/>
        <end position="70"/>
    </location>
</feature>
<dbReference type="SUPFAM" id="SSF103473">
    <property type="entry name" value="MFS general substrate transporter"/>
    <property type="match status" value="1"/>
</dbReference>
<evidence type="ECO:0000256" key="6">
    <source>
        <dbReference type="SAM" id="Phobius"/>
    </source>
</evidence>
<dbReference type="PROSITE" id="PS50850">
    <property type="entry name" value="MFS"/>
    <property type="match status" value="1"/>
</dbReference>
<protein>
    <submittedName>
        <fullName evidence="8">MFS transporter</fullName>
    </submittedName>
</protein>
<dbReference type="Pfam" id="PF07690">
    <property type="entry name" value="MFS_1"/>
    <property type="match status" value="1"/>
</dbReference>
<keyword evidence="3 6" id="KW-0812">Transmembrane</keyword>
<dbReference type="InterPro" id="IPR011701">
    <property type="entry name" value="MFS"/>
</dbReference>
<feature type="transmembrane region" description="Helical" evidence="6">
    <location>
        <begin position="187"/>
        <end position="212"/>
    </location>
</feature>
<sequence>MLLAPLGALVVPALHITPGQFGDVVSAYAFAAGVSGICAAGFADRFDRKKLLLVFYSGFMLGTLLCGLAHSYITLLLARMVTGMFAGVVGAASMAIVTDLFPLSMRGRVMGFIQTAFAASSVLGLPLSLFLSSRWGWNAPFFLIVIVCTVVGGTIIGRLRPVNAHLALRPDKKPLHHLVHTLTTRSYLLGFITTGMLSIGGFLLMPYSTIFLVHNVGISVDQLSVVYLATGLISAAMGPLIGRASDKFGKYRVFAFGCVMTIVMVVIYTRLSNVGLWPLIGVSALLQIGIFSRIISSSALMSGLPKPPDRGAYMSISSSLQQVAGGVAAVLGGLVVVQVGNGPLQHFDELGDVLVCTTTVTLALMYFVNRRVAGTAPAPTLEHKARQES</sequence>
<proteinExistence type="predicted"/>
<evidence type="ECO:0000256" key="5">
    <source>
        <dbReference type="ARBA" id="ARBA00023136"/>
    </source>
</evidence>
<evidence type="ECO:0000256" key="3">
    <source>
        <dbReference type="ARBA" id="ARBA00022692"/>
    </source>
</evidence>
<comment type="subcellular location">
    <subcellularLocation>
        <location evidence="1">Cell membrane</location>
        <topology evidence="1">Multi-pass membrane protein</topology>
    </subcellularLocation>
</comment>
<evidence type="ECO:0000259" key="7">
    <source>
        <dbReference type="PROSITE" id="PS50850"/>
    </source>
</evidence>
<name>A0A370WYR7_9GAMM</name>
<organism evidence="8 9">
    <name type="scientific">Dyella monticola</name>
    <dbReference type="NCBI Taxonomy" id="1927958"/>
    <lineage>
        <taxon>Bacteria</taxon>
        <taxon>Pseudomonadati</taxon>
        <taxon>Pseudomonadota</taxon>
        <taxon>Gammaproteobacteria</taxon>
        <taxon>Lysobacterales</taxon>
        <taxon>Rhodanobacteraceae</taxon>
        <taxon>Dyella</taxon>
    </lineage>
</organism>
<dbReference type="Gene3D" id="1.20.1250.20">
    <property type="entry name" value="MFS general substrate transporter like domains"/>
    <property type="match status" value="1"/>
</dbReference>
<dbReference type="InterPro" id="IPR036259">
    <property type="entry name" value="MFS_trans_sf"/>
</dbReference>
<evidence type="ECO:0000256" key="4">
    <source>
        <dbReference type="ARBA" id="ARBA00022989"/>
    </source>
</evidence>